<dbReference type="SUPFAM" id="SSF56281">
    <property type="entry name" value="Metallo-hydrolase/oxidoreductase"/>
    <property type="match status" value="1"/>
</dbReference>
<dbReference type="CDD" id="cd00158">
    <property type="entry name" value="RHOD"/>
    <property type="match status" value="2"/>
</dbReference>
<name>A0A518GD94_9BACT</name>
<reference evidence="3 4" key="1">
    <citation type="submission" date="2019-02" db="EMBL/GenBank/DDBJ databases">
        <title>Deep-cultivation of Planctomycetes and their phenomic and genomic characterization uncovers novel biology.</title>
        <authorList>
            <person name="Wiegand S."/>
            <person name="Jogler M."/>
            <person name="Boedeker C."/>
            <person name="Pinto D."/>
            <person name="Vollmers J."/>
            <person name="Rivas-Marin E."/>
            <person name="Kohn T."/>
            <person name="Peeters S.H."/>
            <person name="Heuer A."/>
            <person name="Rast P."/>
            <person name="Oberbeckmann S."/>
            <person name="Bunk B."/>
            <person name="Jeske O."/>
            <person name="Meyerdierks A."/>
            <person name="Storesund J.E."/>
            <person name="Kallscheuer N."/>
            <person name="Luecker S."/>
            <person name="Lage O.M."/>
            <person name="Pohl T."/>
            <person name="Merkel B.J."/>
            <person name="Hornburger P."/>
            <person name="Mueller R.-W."/>
            <person name="Bruemmer F."/>
            <person name="Labrenz M."/>
            <person name="Spormann A.M."/>
            <person name="Op den Camp H."/>
            <person name="Overmann J."/>
            <person name="Amann R."/>
            <person name="Jetten M.S.M."/>
            <person name="Mascher T."/>
            <person name="Medema M.H."/>
            <person name="Devos D.P."/>
            <person name="Kaster A.-K."/>
            <person name="Ovreas L."/>
            <person name="Rohde M."/>
            <person name="Galperin M.Y."/>
            <person name="Jogler C."/>
        </authorList>
    </citation>
    <scope>NUCLEOTIDE SEQUENCE [LARGE SCALE GENOMIC DNA]</scope>
    <source>
        <strain evidence="3 4">Q31a</strain>
    </source>
</reference>
<keyword evidence="1" id="KW-0479">Metal-binding</keyword>
<dbReference type="SMART" id="SM00450">
    <property type="entry name" value="RHOD"/>
    <property type="match status" value="2"/>
</dbReference>
<dbReference type="InterPro" id="IPR044528">
    <property type="entry name" value="POD-like_MBL-fold"/>
</dbReference>
<dbReference type="SMART" id="SM00849">
    <property type="entry name" value="Lactamase_B"/>
    <property type="match status" value="1"/>
</dbReference>
<dbReference type="Pfam" id="PF00581">
    <property type="entry name" value="Rhodanese"/>
    <property type="match status" value="2"/>
</dbReference>
<dbReference type="Pfam" id="PF00753">
    <property type="entry name" value="Lactamase_B"/>
    <property type="match status" value="1"/>
</dbReference>
<dbReference type="GO" id="GO:0046872">
    <property type="term" value="F:metal ion binding"/>
    <property type="evidence" value="ECO:0007669"/>
    <property type="project" value="UniProtKB-KW"/>
</dbReference>
<organism evidence="3 4">
    <name type="scientific">Aureliella helgolandensis</name>
    <dbReference type="NCBI Taxonomy" id="2527968"/>
    <lineage>
        <taxon>Bacteria</taxon>
        <taxon>Pseudomonadati</taxon>
        <taxon>Planctomycetota</taxon>
        <taxon>Planctomycetia</taxon>
        <taxon>Pirellulales</taxon>
        <taxon>Pirellulaceae</taxon>
        <taxon>Aureliella</taxon>
    </lineage>
</organism>
<dbReference type="RefSeq" id="WP_145082715.1">
    <property type="nucleotide sequence ID" value="NZ_CP036298.1"/>
</dbReference>
<proteinExistence type="predicted"/>
<dbReference type="GO" id="GO:0016787">
    <property type="term" value="F:hydrolase activity"/>
    <property type="evidence" value="ECO:0007669"/>
    <property type="project" value="UniProtKB-KW"/>
</dbReference>
<accession>A0A518GD94</accession>
<evidence type="ECO:0000313" key="3">
    <source>
        <dbReference type="EMBL" id="QDV26520.1"/>
    </source>
</evidence>
<dbReference type="InterPro" id="IPR001279">
    <property type="entry name" value="Metallo-B-lactamas"/>
</dbReference>
<evidence type="ECO:0000313" key="4">
    <source>
        <dbReference type="Proteomes" id="UP000318017"/>
    </source>
</evidence>
<dbReference type="OrthoDB" id="9784009at2"/>
<dbReference type="AlphaFoldDB" id="A0A518GD94"/>
<dbReference type="Proteomes" id="UP000318017">
    <property type="component" value="Chromosome"/>
</dbReference>
<keyword evidence="4" id="KW-1185">Reference proteome</keyword>
<dbReference type="InterPro" id="IPR036873">
    <property type="entry name" value="Rhodanese-like_dom_sf"/>
</dbReference>
<dbReference type="GO" id="GO:0006749">
    <property type="term" value="P:glutathione metabolic process"/>
    <property type="evidence" value="ECO:0007669"/>
    <property type="project" value="InterPro"/>
</dbReference>
<dbReference type="KEGG" id="ahel:Q31a_48940"/>
<dbReference type="PANTHER" id="PTHR43084:SF1">
    <property type="entry name" value="PERSULFIDE DIOXYGENASE ETHE1, MITOCHONDRIAL"/>
    <property type="match status" value="1"/>
</dbReference>
<dbReference type="InterPro" id="IPR036866">
    <property type="entry name" value="RibonucZ/Hydroxyglut_hydro"/>
</dbReference>
<dbReference type="GO" id="GO:0070813">
    <property type="term" value="P:hydrogen sulfide metabolic process"/>
    <property type="evidence" value="ECO:0007669"/>
    <property type="project" value="TreeGrafter"/>
</dbReference>
<dbReference type="PROSITE" id="PS50206">
    <property type="entry name" value="RHODANESE_3"/>
    <property type="match status" value="2"/>
</dbReference>
<dbReference type="FunFam" id="3.60.15.10:FF:000030">
    <property type="entry name" value="Metallo-beta-lactamase family protein"/>
    <property type="match status" value="1"/>
</dbReference>
<dbReference type="Gene3D" id="3.40.250.10">
    <property type="entry name" value="Rhodanese-like domain"/>
    <property type="match status" value="2"/>
</dbReference>
<dbReference type="InterPro" id="IPR001763">
    <property type="entry name" value="Rhodanese-like_dom"/>
</dbReference>
<dbReference type="GO" id="GO:0050313">
    <property type="term" value="F:sulfur dioxygenase activity"/>
    <property type="evidence" value="ECO:0007669"/>
    <property type="project" value="InterPro"/>
</dbReference>
<dbReference type="PANTHER" id="PTHR43084">
    <property type="entry name" value="PERSULFIDE DIOXYGENASE ETHE1"/>
    <property type="match status" value="1"/>
</dbReference>
<keyword evidence="3" id="KW-0378">Hydrolase</keyword>
<evidence type="ECO:0000259" key="2">
    <source>
        <dbReference type="PROSITE" id="PS50206"/>
    </source>
</evidence>
<dbReference type="EC" id="3.-.-.-" evidence="3"/>
<dbReference type="EMBL" id="CP036298">
    <property type="protein sequence ID" value="QDV26520.1"/>
    <property type="molecule type" value="Genomic_DNA"/>
</dbReference>
<dbReference type="CDD" id="cd07724">
    <property type="entry name" value="POD-like_MBL-fold"/>
    <property type="match status" value="1"/>
</dbReference>
<protein>
    <submittedName>
        <fullName evidence="3">Putative polyketide biosynthesis zinc-dependent hydrolase BaeB</fullName>
        <ecNumber evidence="3">3.-.-.-</ecNumber>
    </submittedName>
</protein>
<dbReference type="SUPFAM" id="SSF52821">
    <property type="entry name" value="Rhodanese/Cell cycle control phosphatase"/>
    <property type="match status" value="2"/>
</dbReference>
<gene>
    <name evidence="3" type="primary">baeB</name>
    <name evidence="3" type="ORF">Q31a_48940</name>
</gene>
<dbReference type="InterPro" id="IPR051682">
    <property type="entry name" value="Mito_Persulfide_Diox"/>
</dbReference>
<feature type="domain" description="Rhodanese" evidence="2">
    <location>
        <begin position="376"/>
        <end position="464"/>
    </location>
</feature>
<evidence type="ECO:0000256" key="1">
    <source>
        <dbReference type="ARBA" id="ARBA00022723"/>
    </source>
</evidence>
<sequence length="472" mass="52267">MFILEPILTEGIAQLSYFLADTSRGVSAVIDPRTDVEIYQKLARKHGVSITHVFETHIHADFVSGSRSLAERSGTASVYLSGVQAEYEFEAEAVTDGQEFDFGSFRLTARHTPGHTPEHLSFLLNETQHPKSPWAVFTGDSLFVGSAGRPDLLGSDEAEQLAKSLYTTLYDFYLKLEDYVTIYPGHGAGSACGADIGDRLSSTIGYERRTNKFLSFPDFESFRAFVVDDAPPVPWHYPELKKVNAVGPPVMNRLPTIPALPPHEFRQACRLPGVTVIDTRSMTAFGGGHVPGSINIGDRPEMSAWIGQMFDLDQRLLLIVDSDKDVDRIQRLIVRSGHTHFAGYLAGGMKAWQDGGFPMQRLEQMPVQELRECQASRTGPTILDVRSPEEWAGGHVPDAEHYFVADMRERITGLDKNQHYATYCASGYRASIASSLMKSRGFTRVSNVPGSWGAWTAEGYPVETPREEVSRA</sequence>
<feature type="domain" description="Rhodanese" evidence="2">
    <location>
        <begin position="270"/>
        <end position="361"/>
    </location>
</feature>
<dbReference type="Gene3D" id="3.60.15.10">
    <property type="entry name" value="Ribonuclease Z/Hydroxyacylglutathione hydrolase-like"/>
    <property type="match status" value="1"/>
</dbReference>